<reference evidence="12 13" key="1">
    <citation type="submission" date="2017-05" db="EMBL/GenBank/DDBJ databases">
        <authorList>
            <person name="Varghese N."/>
            <person name="Submissions S."/>
        </authorList>
    </citation>
    <scope>NUCLEOTIDE SEQUENCE [LARGE SCALE GENOMIC DNA]</scope>
    <source>
        <strain evidence="12 13">DSM 27040</strain>
    </source>
</reference>
<name>A0A521DU61_SACCC</name>
<dbReference type="OrthoDB" id="9801717at2"/>
<dbReference type="InterPro" id="IPR010998">
    <property type="entry name" value="Integrase_recombinase_N"/>
</dbReference>
<evidence type="ECO:0000256" key="6">
    <source>
        <dbReference type="ARBA" id="ARBA00023125"/>
    </source>
</evidence>
<evidence type="ECO:0000256" key="4">
    <source>
        <dbReference type="ARBA" id="ARBA00022829"/>
    </source>
</evidence>
<keyword evidence="5 9" id="KW-0229">DNA integration</keyword>
<dbReference type="GO" id="GO:0003677">
    <property type="term" value="F:DNA binding"/>
    <property type="evidence" value="ECO:0007669"/>
    <property type="project" value="UniProtKB-UniRule"/>
</dbReference>
<comment type="subunit">
    <text evidence="9">Forms a cyclic heterotetrameric complex composed of two molecules of XerC and two molecules of XerD.</text>
</comment>
<feature type="active site" evidence="9">
    <location>
        <position position="146"/>
    </location>
</feature>
<feature type="active site" description="O-(3'-phospho-DNA)-tyrosine intermediate" evidence="9">
    <location>
        <position position="275"/>
    </location>
</feature>
<dbReference type="PROSITE" id="PS51900">
    <property type="entry name" value="CB"/>
    <property type="match status" value="1"/>
</dbReference>
<comment type="function">
    <text evidence="9">Site-specific tyrosine recombinase, which acts by catalyzing the cutting and rejoining of the recombining DNA molecules. The XerC-XerD complex is essential to convert dimers of the bacterial chromosome into monomers to permit their segregation at cell division. It also contributes to the segregational stability of plasmids.</text>
</comment>
<dbReference type="InterPro" id="IPR004107">
    <property type="entry name" value="Integrase_SAM-like_N"/>
</dbReference>
<evidence type="ECO:0000256" key="3">
    <source>
        <dbReference type="ARBA" id="ARBA00022618"/>
    </source>
</evidence>
<dbReference type="InterPro" id="IPR044068">
    <property type="entry name" value="CB"/>
</dbReference>
<protein>
    <recommendedName>
        <fullName evidence="9">Tyrosine recombinase XerC</fullName>
    </recommendedName>
</protein>
<evidence type="ECO:0000256" key="1">
    <source>
        <dbReference type="ARBA" id="ARBA00004496"/>
    </source>
</evidence>
<evidence type="ECO:0000259" key="10">
    <source>
        <dbReference type="PROSITE" id="PS51898"/>
    </source>
</evidence>
<proteinExistence type="inferred from homology"/>
<dbReference type="InterPro" id="IPR002104">
    <property type="entry name" value="Integrase_catalytic"/>
</dbReference>
<dbReference type="GO" id="GO:0007059">
    <property type="term" value="P:chromosome segregation"/>
    <property type="evidence" value="ECO:0007669"/>
    <property type="project" value="UniProtKB-UniRule"/>
</dbReference>
<dbReference type="Pfam" id="PF02899">
    <property type="entry name" value="Phage_int_SAM_1"/>
    <property type="match status" value="1"/>
</dbReference>
<dbReference type="InterPro" id="IPR023009">
    <property type="entry name" value="Tyrosine_recombinase_XerC/XerD"/>
</dbReference>
<dbReference type="GO" id="GO:0009037">
    <property type="term" value="F:tyrosine-based site-specific recombinase activity"/>
    <property type="evidence" value="ECO:0007669"/>
    <property type="project" value="UniProtKB-UniRule"/>
</dbReference>
<gene>
    <name evidence="9" type="primary">xerC</name>
    <name evidence="12" type="ORF">SAMN06265379_106180</name>
</gene>
<dbReference type="SUPFAM" id="SSF56349">
    <property type="entry name" value="DNA breaking-rejoining enzymes"/>
    <property type="match status" value="1"/>
</dbReference>
<dbReference type="PANTHER" id="PTHR30349">
    <property type="entry name" value="PHAGE INTEGRASE-RELATED"/>
    <property type="match status" value="1"/>
</dbReference>
<evidence type="ECO:0000256" key="7">
    <source>
        <dbReference type="ARBA" id="ARBA00023172"/>
    </source>
</evidence>
<evidence type="ECO:0000256" key="8">
    <source>
        <dbReference type="ARBA" id="ARBA00023306"/>
    </source>
</evidence>
<dbReference type="InterPro" id="IPR013762">
    <property type="entry name" value="Integrase-like_cat_sf"/>
</dbReference>
<dbReference type="GO" id="GO:0006313">
    <property type="term" value="P:DNA transposition"/>
    <property type="evidence" value="ECO:0007669"/>
    <property type="project" value="UniProtKB-UniRule"/>
</dbReference>
<feature type="active site" evidence="9">
    <location>
        <position position="243"/>
    </location>
</feature>
<dbReference type="EMBL" id="FXTB01000006">
    <property type="protein sequence ID" value="SMO75237.1"/>
    <property type="molecule type" value="Genomic_DNA"/>
</dbReference>
<sequence length="294" mass="33945">MISIQSFLKYLEFEKRSSNHTLIAYRCDLEQFLSFCQQKNIHQLSAVTKKVVRTWVVKMVEDGMSPKSVNRKITALKSFFKFLMREGFIEQSPAEGVVTPKIPKKLPVFVRNSEMDHLLDDIPFTNDYEGVRDKLILELFYGSGMRLSELVGLSDRDFDLQNGMVRVTGKYKKDRIIPMYKQLVHLVDHYIKVRNKEFGVNKDASFFLTGKGEKIYHKLVYRVVNKYLALVTTLHKKSPHVLRHSFATSLLNAGADLNAIKELLGHANLNATQVYTHNSFEKITDIYNQAHPRS</sequence>
<feature type="active site" evidence="9">
    <location>
        <position position="266"/>
    </location>
</feature>
<keyword evidence="8 9" id="KW-0131">Cell cycle</keyword>
<keyword evidence="2 9" id="KW-0963">Cytoplasm</keyword>
<feature type="domain" description="Core-binding (CB)" evidence="11">
    <location>
        <begin position="1"/>
        <end position="84"/>
    </location>
</feature>
<evidence type="ECO:0000256" key="5">
    <source>
        <dbReference type="ARBA" id="ARBA00022908"/>
    </source>
</evidence>
<evidence type="ECO:0000259" key="11">
    <source>
        <dbReference type="PROSITE" id="PS51900"/>
    </source>
</evidence>
<evidence type="ECO:0000313" key="12">
    <source>
        <dbReference type="EMBL" id="SMO75237.1"/>
    </source>
</evidence>
<dbReference type="HAMAP" id="MF_01808">
    <property type="entry name" value="Recomb_XerC_XerD"/>
    <property type="match status" value="1"/>
</dbReference>
<evidence type="ECO:0000313" key="13">
    <source>
        <dbReference type="Proteomes" id="UP000319040"/>
    </source>
</evidence>
<keyword evidence="3 9" id="KW-0132">Cell division</keyword>
<keyword evidence="4 9" id="KW-0159">Chromosome partition</keyword>
<dbReference type="GO" id="GO:0005737">
    <property type="term" value="C:cytoplasm"/>
    <property type="evidence" value="ECO:0007669"/>
    <property type="project" value="UniProtKB-SubCell"/>
</dbReference>
<comment type="subcellular location">
    <subcellularLocation>
        <location evidence="1 9">Cytoplasm</location>
    </subcellularLocation>
</comment>
<feature type="active site" evidence="9">
    <location>
        <position position="170"/>
    </location>
</feature>
<dbReference type="RefSeq" id="WP_142533881.1">
    <property type="nucleotide sequence ID" value="NZ_FXTB01000006.1"/>
</dbReference>
<comment type="similarity">
    <text evidence="9">Belongs to the 'phage' integrase family. XerC subfamily.</text>
</comment>
<keyword evidence="13" id="KW-1185">Reference proteome</keyword>
<dbReference type="Pfam" id="PF00589">
    <property type="entry name" value="Phage_integrase"/>
    <property type="match status" value="1"/>
</dbReference>
<dbReference type="InterPro" id="IPR011010">
    <property type="entry name" value="DNA_brk_join_enz"/>
</dbReference>
<evidence type="ECO:0000256" key="9">
    <source>
        <dbReference type="HAMAP-Rule" id="MF_01808"/>
    </source>
</evidence>
<organism evidence="12 13">
    <name type="scientific">Saccharicrinis carchari</name>
    <dbReference type="NCBI Taxonomy" id="1168039"/>
    <lineage>
        <taxon>Bacteria</taxon>
        <taxon>Pseudomonadati</taxon>
        <taxon>Bacteroidota</taxon>
        <taxon>Bacteroidia</taxon>
        <taxon>Marinilabiliales</taxon>
        <taxon>Marinilabiliaceae</taxon>
        <taxon>Saccharicrinis</taxon>
    </lineage>
</organism>
<dbReference type="Proteomes" id="UP000319040">
    <property type="component" value="Unassembled WGS sequence"/>
</dbReference>
<dbReference type="Gene3D" id="1.10.443.10">
    <property type="entry name" value="Intergrase catalytic core"/>
    <property type="match status" value="1"/>
</dbReference>
<dbReference type="Gene3D" id="1.10.150.130">
    <property type="match status" value="1"/>
</dbReference>
<feature type="active site" evidence="9">
    <location>
        <position position="240"/>
    </location>
</feature>
<accession>A0A521DU61</accession>
<keyword evidence="6 9" id="KW-0238">DNA-binding</keyword>
<evidence type="ECO:0000256" key="2">
    <source>
        <dbReference type="ARBA" id="ARBA00022490"/>
    </source>
</evidence>
<dbReference type="PROSITE" id="PS51898">
    <property type="entry name" value="TYR_RECOMBINASE"/>
    <property type="match status" value="1"/>
</dbReference>
<dbReference type="GO" id="GO:0051301">
    <property type="term" value="P:cell division"/>
    <property type="evidence" value="ECO:0007669"/>
    <property type="project" value="UniProtKB-KW"/>
</dbReference>
<dbReference type="PANTHER" id="PTHR30349:SF77">
    <property type="entry name" value="TYROSINE RECOMBINASE XERC"/>
    <property type="match status" value="1"/>
</dbReference>
<dbReference type="AlphaFoldDB" id="A0A521DU61"/>
<feature type="domain" description="Tyr recombinase" evidence="10">
    <location>
        <begin position="105"/>
        <end position="288"/>
    </location>
</feature>
<keyword evidence="7 9" id="KW-0233">DNA recombination</keyword>
<dbReference type="InterPro" id="IPR050090">
    <property type="entry name" value="Tyrosine_recombinase_XerCD"/>
</dbReference>